<evidence type="ECO:0000313" key="3">
    <source>
        <dbReference type="EMBL" id="PNF43228.1"/>
    </source>
</evidence>
<dbReference type="EMBL" id="NEVH01000613">
    <property type="protein sequence ID" value="PNF43228.1"/>
    <property type="molecule type" value="Genomic_DNA"/>
</dbReference>
<dbReference type="InterPro" id="IPR000488">
    <property type="entry name" value="Death_dom"/>
</dbReference>
<reference evidence="3 4" key="1">
    <citation type="submission" date="2017-12" db="EMBL/GenBank/DDBJ databases">
        <title>Hemimetabolous genomes reveal molecular basis of termite eusociality.</title>
        <authorList>
            <person name="Harrison M.C."/>
            <person name="Jongepier E."/>
            <person name="Robertson H.M."/>
            <person name="Arning N."/>
            <person name="Bitard-Feildel T."/>
            <person name="Chao H."/>
            <person name="Childers C.P."/>
            <person name="Dinh H."/>
            <person name="Doddapaneni H."/>
            <person name="Dugan S."/>
            <person name="Gowin J."/>
            <person name="Greiner C."/>
            <person name="Han Y."/>
            <person name="Hu H."/>
            <person name="Hughes D.S.T."/>
            <person name="Huylmans A.-K."/>
            <person name="Kemena C."/>
            <person name="Kremer L.P.M."/>
            <person name="Lee S.L."/>
            <person name="Lopez-Ezquerra A."/>
            <person name="Mallet L."/>
            <person name="Monroy-Kuhn J.M."/>
            <person name="Moser A."/>
            <person name="Murali S.C."/>
            <person name="Muzny D.M."/>
            <person name="Otani S."/>
            <person name="Piulachs M.-D."/>
            <person name="Poelchau M."/>
            <person name="Qu J."/>
            <person name="Schaub F."/>
            <person name="Wada-Katsumata A."/>
            <person name="Worley K.C."/>
            <person name="Xie Q."/>
            <person name="Ylla G."/>
            <person name="Poulsen M."/>
            <person name="Gibbs R.A."/>
            <person name="Schal C."/>
            <person name="Richards S."/>
            <person name="Belles X."/>
            <person name="Korb J."/>
            <person name="Bornberg-Bauer E."/>
        </authorList>
    </citation>
    <scope>NUCLEOTIDE SEQUENCE [LARGE SCALE GENOMIC DNA]</scope>
    <source>
        <tissue evidence="3">Whole body</tissue>
    </source>
</reference>
<dbReference type="GO" id="GO:0000445">
    <property type="term" value="C:THO complex part of transcription export complex"/>
    <property type="evidence" value="ECO:0007669"/>
    <property type="project" value="TreeGrafter"/>
</dbReference>
<dbReference type="PANTHER" id="PTHR13265:SF0">
    <property type="entry name" value="HPR1"/>
    <property type="match status" value="1"/>
</dbReference>
<accession>A0A2J7RQX1</accession>
<dbReference type="AlphaFoldDB" id="A0A2J7RQX1"/>
<protein>
    <recommendedName>
        <fullName evidence="2">Death domain-containing protein</fullName>
    </recommendedName>
</protein>
<dbReference type="PROSITE" id="PS50017">
    <property type="entry name" value="DEATH_DOMAIN"/>
    <property type="match status" value="1"/>
</dbReference>
<dbReference type="GO" id="GO:0007165">
    <property type="term" value="P:signal transduction"/>
    <property type="evidence" value="ECO:0007669"/>
    <property type="project" value="InterPro"/>
</dbReference>
<dbReference type="GO" id="GO:0006406">
    <property type="term" value="P:mRNA export from nucleus"/>
    <property type="evidence" value="ECO:0007669"/>
    <property type="project" value="TreeGrafter"/>
</dbReference>
<evidence type="ECO:0000313" key="4">
    <source>
        <dbReference type="Proteomes" id="UP000235965"/>
    </source>
</evidence>
<dbReference type="PANTHER" id="PTHR13265">
    <property type="entry name" value="THO COMPLEX SUBUNIT 1"/>
    <property type="match status" value="1"/>
</dbReference>
<evidence type="ECO:0000259" key="2">
    <source>
        <dbReference type="PROSITE" id="PS50017"/>
    </source>
</evidence>
<sequence>MVEEEYKRVNDGNFGWRALRLMARRSPHFFTHSNNPINKLPEYLETMIKKIAKDRPSMLSSEDAKAELMDNDVQTMVPDTEAEDDELLKSEEKEERTMPQEYEDERMGAEKRDSKKSVLLKEHLEAIAFKVAPHWKKLATKLGYQADEVEFFENELKTEVEQALNMLQIWAEDDDDASPENLSYTLEGLGLIEAAETLKEAAELMHVR</sequence>
<dbReference type="OrthoDB" id="10257415at2759"/>
<feature type="domain" description="Death" evidence="2">
    <location>
        <begin position="135"/>
        <end position="202"/>
    </location>
</feature>
<evidence type="ECO:0000256" key="1">
    <source>
        <dbReference type="SAM" id="MobiDB-lite"/>
    </source>
</evidence>
<comment type="caution">
    <text evidence="3">The sequence shown here is derived from an EMBL/GenBank/DDBJ whole genome shotgun (WGS) entry which is preliminary data.</text>
</comment>
<dbReference type="CDD" id="cd01670">
    <property type="entry name" value="Death"/>
    <property type="match status" value="1"/>
</dbReference>
<dbReference type="InterPro" id="IPR021861">
    <property type="entry name" value="THO_THOC1"/>
</dbReference>
<feature type="region of interest" description="Disordered" evidence="1">
    <location>
        <begin position="76"/>
        <end position="110"/>
    </location>
</feature>
<dbReference type="SMART" id="SM00005">
    <property type="entry name" value="DEATH"/>
    <property type="match status" value="1"/>
</dbReference>
<keyword evidence="4" id="KW-1185">Reference proteome</keyword>
<feature type="compositionally biased region" description="Basic and acidic residues" evidence="1">
    <location>
        <begin position="87"/>
        <end position="98"/>
    </location>
</feature>
<name>A0A2J7RQX1_9NEOP</name>
<dbReference type="SUPFAM" id="SSF47986">
    <property type="entry name" value="DEATH domain"/>
    <property type="match status" value="1"/>
</dbReference>
<dbReference type="Pfam" id="PF00531">
    <property type="entry name" value="Death"/>
    <property type="match status" value="1"/>
</dbReference>
<dbReference type="Gene3D" id="1.10.533.10">
    <property type="entry name" value="Death Domain, Fas"/>
    <property type="match status" value="1"/>
</dbReference>
<dbReference type="Pfam" id="PF11957">
    <property type="entry name" value="efThoc1"/>
    <property type="match status" value="1"/>
</dbReference>
<organism evidence="3 4">
    <name type="scientific">Cryptotermes secundus</name>
    <dbReference type="NCBI Taxonomy" id="105785"/>
    <lineage>
        <taxon>Eukaryota</taxon>
        <taxon>Metazoa</taxon>
        <taxon>Ecdysozoa</taxon>
        <taxon>Arthropoda</taxon>
        <taxon>Hexapoda</taxon>
        <taxon>Insecta</taxon>
        <taxon>Pterygota</taxon>
        <taxon>Neoptera</taxon>
        <taxon>Polyneoptera</taxon>
        <taxon>Dictyoptera</taxon>
        <taxon>Blattodea</taxon>
        <taxon>Blattoidea</taxon>
        <taxon>Termitoidae</taxon>
        <taxon>Kalotermitidae</taxon>
        <taxon>Cryptotermitinae</taxon>
        <taxon>Cryptotermes</taxon>
    </lineage>
</organism>
<gene>
    <name evidence="3" type="ORF">B7P43_G14874</name>
</gene>
<dbReference type="InterPro" id="IPR011029">
    <property type="entry name" value="DEATH-like_dom_sf"/>
</dbReference>
<dbReference type="Proteomes" id="UP000235965">
    <property type="component" value="Unassembled WGS sequence"/>
</dbReference>
<proteinExistence type="predicted"/>